<protein>
    <recommendedName>
        <fullName evidence="2">Rabenosyn Rab binding domain-containing protein</fullName>
    </recommendedName>
</protein>
<feature type="compositionally biased region" description="Low complexity" evidence="1">
    <location>
        <begin position="445"/>
        <end position="460"/>
    </location>
</feature>
<dbReference type="Pfam" id="PF11464">
    <property type="entry name" value="Rbsn"/>
    <property type="match status" value="1"/>
</dbReference>
<evidence type="ECO:0000256" key="1">
    <source>
        <dbReference type="SAM" id="MobiDB-lite"/>
    </source>
</evidence>
<feature type="compositionally biased region" description="Pro residues" evidence="1">
    <location>
        <begin position="31"/>
        <end position="42"/>
    </location>
</feature>
<gene>
    <name evidence="3" type="ORF">EUX98_g3037</name>
</gene>
<dbReference type="SUPFAM" id="SSF140125">
    <property type="entry name" value="Rabenosyn-5 Rab-binding domain-like"/>
    <property type="match status" value="1"/>
</dbReference>
<dbReference type="OrthoDB" id="166134at2759"/>
<dbReference type="InterPro" id="IPR021565">
    <property type="entry name" value="Rbsn_Rab-bd"/>
</dbReference>
<proteinExistence type="predicted"/>
<dbReference type="AlphaFoldDB" id="A0A4S4MXJ6"/>
<evidence type="ECO:0000313" key="4">
    <source>
        <dbReference type="Proteomes" id="UP000308730"/>
    </source>
</evidence>
<dbReference type="InterPro" id="IPR036531">
    <property type="entry name" value="Rbsn_Rab-bd_sf"/>
</dbReference>
<reference evidence="3 4" key="1">
    <citation type="submission" date="2019-02" db="EMBL/GenBank/DDBJ databases">
        <title>Genome sequencing of the rare red list fungi Antrodiella citrinella (Flaviporus citrinellus).</title>
        <authorList>
            <person name="Buettner E."/>
            <person name="Kellner H."/>
        </authorList>
    </citation>
    <scope>NUCLEOTIDE SEQUENCE [LARGE SCALE GENOMIC DNA]</scope>
    <source>
        <strain evidence="3 4">DSM 108506</strain>
    </source>
</reference>
<keyword evidence="4" id="KW-1185">Reference proteome</keyword>
<accession>A0A4S4MXJ6</accession>
<feature type="region of interest" description="Disordered" evidence="1">
    <location>
        <begin position="444"/>
        <end position="468"/>
    </location>
</feature>
<dbReference type="Proteomes" id="UP000308730">
    <property type="component" value="Unassembled WGS sequence"/>
</dbReference>
<feature type="domain" description="Rabenosyn Rab binding" evidence="2">
    <location>
        <begin position="479"/>
        <end position="520"/>
    </location>
</feature>
<comment type="caution">
    <text evidence="3">The sequence shown here is derived from an EMBL/GenBank/DDBJ whole genome shotgun (WGS) entry which is preliminary data.</text>
</comment>
<name>A0A4S4MXJ6_9APHY</name>
<evidence type="ECO:0000313" key="3">
    <source>
        <dbReference type="EMBL" id="THH31159.1"/>
    </source>
</evidence>
<dbReference type="EMBL" id="SGPM01000056">
    <property type="protein sequence ID" value="THH31159.1"/>
    <property type="molecule type" value="Genomic_DNA"/>
</dbReference>
<evidence type="ECO:0000259" key="2">
    <source>
        <dbReference type="Pfam" id="PF11464"/>
    </source>
</evidence>
<sequence>MSSPPPNVPYQAYRSKRHSRNVSNPYLTPNVSPPPASRPPVSPTNGLLQGDPAAPQQDLLDPEKQIVVNGFANRFNACPERQNTAVHTDTGCPHQVPLRSFSRLSPSNFAVISSLASFKCDISSSSATGRSGAKSHSVNYANIIRTVRFFVLFVDTNNPSNTHEYLERRKNGRDESRVERTRLERRLEKLINLHFPHPNAVKERSLDPRSSTQNRRQSSFFDLSFNDLRTKSAGDLWKEVVAPQQTPGSKADIRCLLSKRSLLGRTTPKSLSAHCADPLTGSVEEVVEGVDYGVRRRTNSTVQGKGKSKQTPGDEDKFLKGVRICRDCRPVLLRRQYIQEIHRTPLFSKLYDAFISLEKEIEDALPQFQELLLNLSNEERPAPEASSARKRLLDAFAQYDALAKRIRQLPCPGGQGGSQDRVQQAIFTRANLFLQKNMFPLQALPTPKKASNKTSTSSTPEPNSHLVDPDSEIAHALQPLLEQEALLESFVEEAKAHRKFEDAKTLKANLAEIRVEIDRIMANAGPAASGGRSKGGTSS</sequence>
<feature type="region of interest" description="Disordered" evidence="1">
    <location>
        <begin position="1"/>
        <end position="57"/>
    </location>
</feature>
<dbReference type="Gene3D" id="4.10.860.20">
    <property type="entry name" value="Rabenosyn, Rab binding domain"/>
    <property type="match status" value="1"/>
</dbReference>
<organism evidence="3 4">
    <name type="scientific">Antrodiella citrinella</name>
    <dbReference type="NCBI Taxonomy" id="2447956"/>
    <lineage>
        <taxon>Eukaryota</taxon>
        <taxon>Fungi</taxon>
        <taxon>Dikarya</taxon>
        <taxon>Basidiomycota</taxon>
        <taxon>Agaricomycotina</taxon>
        <taxon>Agaricomycetes</taxon>
        <taxon>Polyporales</taxon>
        <taxon>Steccherinaceae</taxon>
        <taxon>Antrodiella</taxon>
    </lineage>
</organism>